<evidence type="ECO:0000313" key="3">
    <source>
        <dbReference type="Proteomes" id="UP000767327"/>
    </source>
</evidence>
<organism evidence="2 3">
    <name type="scientific">Bifidobacterium crudilactis</name>
    <dbReference type="NCBI Taxonomy" id="327277"/>
    <lineage>
        <taxon>Bacteria</taxon>
        <taxon>Bacillati</taxon>
        <taxon>Actinomycetota</taxon>
        <taxon>Actinomycetes</taxon>
        <taxon>Bifidobacteriales</taxon>
        <taxon>Bifidobacteriaceae</taxon>
        <taxon>Bifidobacterium</taxon>
    </lineage>
</organism>
<reference evidence="2" key="1">
    <citation type="journal article" date="2020" name="Biotechnol. Biofuels">
        <title>New insights from the biogas microbiome by comprehensive genome-resolved metagenomics of nearly 1600 species originating from multiple anaerobic digesters.</title>
        <authorList>
            <person name="Campanaro S."/>
            <person name="Treu L."/>
            <person name="Rodriguez-R L.M."/>
            <person name="Kovalovszki A."/>
            <person name="Ziels R.M."/>
            <person name="Maus I."/>
            <person name="Zhu X."/>
            <person name="Kougias P.G."/>
            <person name="Basile A."/>
            <person name="Luo G."/>
            <person name="Schluter A."/>
            <person name="Konstantinidis K.T."/>
            <person name="Angelidaki I."/>
        </authorList>
    </citation>
    <scope>NUCLEOTIDE SEQUENCE</scope>
    <source>
        <strain evidence="2">AS01afH2WH_6</strain>
    </source>
</reference>
<feature type="transmembrane region" description="Helical" evidence="1">
    <location>
        <begin position="6"/>
        <end position="29"/>
    </location>
</feature>
<feature type="transmembrane region" description="Helical" evidence="1">
    <location>
        <begin position="58"/>
        <end position="83"/>
    </location>
</feature>
<comment type="caution">
    <text evidence="2">The sequence shown here is derived from an EMBL/GenBank/DDBJ whole genome shotgun (WGS) entry which is preliminary data.</text>
</comment>
<dbReference type="Proteomes" id="UP000767327">
    <property type="component" value="Unassembled WGS sequence"/>
</dbReference>
<reference evidence="2" key="2">
    <citation type="submission" date="2020-01" db="EMBL/GenBank/DDBJ databases">
        <authorList>
            <person name="Campanaro S."/>
        </authorList>
    </citation>
    <scope>NUCLEOTIDE SEQUENCE</scope>
    <source>
        <strain evidence="2">AS01afH2WH_6</strain>
    </source>
</reference>
<protein>
    <submittedName>
        <fullName evidence="2">Uncharacterized protein</fullName>
    </submittedName>
</protein>
<name>A0A971CZ90_9BIFI</name>
<dbReference type="EMBL" id="JAAXZR010000021">
    <property type="protein sequence ID" value="NLT79810.1"/>
    <property type="molecule type" value="Genomic_DNA"/>
</dbReference>
<feature type="transmembrane region" description="Helical" evidence="1">
    <location>
        <begin position="95"/>
        <end position="116"/>
    </location>
</feature>
<dbReference type="AlphaFoldDB" id="A0A971CZ90"/>
<accession>A0A971CZ90</accession>
<dbReference type="RefSeq" id="WP_273173759.1">
    <property type="nucleotide sequence ID" value="NZ_CP181270.1"/>
</dbReference>
<sequence length="213" mass="23855">MWSVGLRVLVSVALGTVVVSGLMVLLSMWRARTLDREMGEQSRDPGGSFTVSFTGIQIYGVFVWGLFMLVCGGLIFIWGVFFPDWSPDGSHDNHMLVPVGAVILLCALWIFVWLWVRLGTRLTVDGDRLVLVRWHRVHELRLSALVSAELVYGRGGGAGAEGLRLGFVYPGDERVRHLTLWQVATRYGRLRVWLGEHGYLADEHGTDSMTDRV</sequence>
<evidence type="ECO:0000256" key="1">
    <source>
        <dbReference type="SAM" id="Phobius"/>
    </source>
</evidence>
<keyword evidence="1" id="KW-1133">Transmembrane helix</keyword>
<keyword evidence="1" id="KW-0472">Membrane</keyword>
<proteinExistence type="predicted"/>
<keyword evidence="1" id="KW-0812">Transmembrane</keyword>
<evidence type="ECO:0000313" key="2">
    <source>
        <dbReference type="EMBL" id="NLT79810.1"/>
    </source>
</evidence>
<gene>
    <name evidence="2" type="ORF">GXW98_05970</name>
</gene>